<dbReference type="CDD" id="cd05251">
    <property type="entry name" value="NmrA_like_SDR_a"/>
    <property type="match status" value="1"/>
</dbReference>
<dbReference type="InterPro" id="IPR008030">
    <property type="entry name" value="NmrA-like"/>
</dbReference>
<name>A0AAD7ARJ9_9AGAR</name>
<dbReference type="InterPro" id="IPR036291">
    <property type="entry name" value="NAD(P)-bd_dom_sf"/>
</dbReference>
<evidence type="ECO:0000256" key="2">
    <source>
        <dbReference type="ARBA" id="ARBA00022857"/>
    </source>
</evidence>
<keyword evidence="5" id="KW-1185">Reference proteome</keyword>
<dbReference type="PANTHER" id="PTHR42748:SF7">
    <property type="entry name" value="NMRA LIKE REDOX SENSOR 1-RELATED"/>
    <property type="match status" value="1"/>
</dbReference>
<gene>
    <name evidence="4" type="ORF">DFH08DRAFT_168483</name>
</gene>
<dbReference type="InterPro" id="IPR051164">
    <property type="entry name" value="NmrA-like_oxidored"/>
</dbReference>
<dbReference type="AlphaFoldDB" id="A0AAD7ARJ9"/>
<dbReference type="Gene3D" id="3.90.25.10">
    <property type="entry name" value="UDP-galactose 4-epimerase, domain 1"/>
    <property type="match status" value="1"/>
</dbReference>
<protein>
    <recommendedName>
        <fullName evidence="3">NmrA-like domain-containing protein</fullName>
    </recommendedName>
</protein>
<dbReference type="EMBL" id="JARIHO010000002">
    <property type="protein sequence ID" value="KAJ7366494.1"/>
    <property type="molecule type" value="Genomic_DNA"/>
</dbReference>
<evidence type="ECO:0000313" key="4">
    <source>
        <dbReference type="EMBL" id="KAJ7366494.1"/>
    </source>
</evidence>
<accession>A0AAD7ARJ9</accession>
<comment type="caution">
    <text evidence="4">The sequence shown here is derived from an EMBL/GenBank/DDBJ whole genome shotgun (WGS) entry which is preliminary data.</text>
</comment>
<dbReference type="Pfam" id="PF05368">
    <property type="entry name" value="NmrA"/>
    <property type="match status" value="1"/>
</dbReference>
<dbReference type="PANTHER" id="PTHR42748">
    <property type="entry name" value="NITROGEN METABOLITE REPRESSION PROTEIN NMRA FAMILY MEMBER"/>
    <property type="match status" value="1"/>
</dbReference>
<organism evidence="4 5">
    <name type="scientific">Mycena albidolilacea</name>
    <dbReference type="NCBI Taxonomy" id="1033008"/>
    <lineage>
        <taxon>Eukaryota</taxon>
        <taxon>Fungi</taxon>
        <taxon>Dikarya</taxon>
        <taxon>Basidiomycota</taxon>
        <taxon>Agaricomycotina</taxon>
        <taxon>Agaricomycetes</taxon>
        <taxon>Agaricomycetidae</taxon>
        <taxon>Agaricales</taxon>
        <taxon>Marasmiineae</taxon>
        <taxon>Mycenaceae</taxon>
        <taxon>Mycena</taxon>
    </lineage>
</organism>
<reference evidence="4" key="1">
    <citation type="submission" date="2023-03" db="EMBL/GenBank/DDBJ databases">
        <title>Massive genome expansion in bonnet fungi (Mycena s.s.) driven by repeated elements and novel gene families across ecological guilds.</title>
        <authorList>
            <consortium name="Lawrence Berkeley National Laboratory"/>
            <person name="Harder C.B."/>
            <person name="Miyauchi S."/>
            <person name="Viragh M."/>
            <person name="Kuo A."/>
            <person name="Thoen E."/>
            <person name="Andreopoulos B."/>
            <person name="Lu D."/>
            <person name="Skrede I."/>
            <person name="Drula E."/>
            <person name="Henrissat B."/>
            <person name="Morin E."/>
            <person name="Kohler A."/>
            <person name="Barry K."/>
            <person name="LaButti K."/>
            <person name="Morin E."/>
            <person name="Salamov A."/>
            <person name="Lipzen A."/>
            <person name="Mereny Z."/>
            <person name="Hegedus B."/>
            <person name="Baldrian P."/>
            <person name="Stursova M."/>
            <person name="Weitz H."/>
            <person name="Taylor A."/>
            <person name="Grigoriev I.V."/>
            <person name="Nagy L.G."/>
            <person name="Martin F."/>
            <person name="Kauserud H."/>
        </authorList>
    </citation>
    <scope>NUCLEOTIDE SEQUENCE</scope>
    <source>
        <strain evidence="4">CBHHK002</strain>
    </source>
</reference>
<evidence type="ECO:0000256" key="1">
    <source>
        <dbReference type="ARBA" id="ARBA00006328"/>
    </source>
</evidence>
<evidence type="ECO:0000259" key="3">
    <source>
        <dbReference type="Pfam" id="PF05368"/>
    </source>
</evidence>
<sequence>MTSRIISVFGATGLQGGAVVDALLKDGTFVPRAISRDPDSEASKKLKARGVEVVKGDPLDRTGLVSVLQGSEAIFAVTVPVFFYPNMEGKGELVQGKNIVDAAKEVGVKFFIWSSLPSIAKISGGKYKNVVHYDEKEAVREYLESSGLTHASLLLPGFLEGLHSRPLMKKTDNGYEIAFPILKPTDLESFVWVSRDVPAAALALLKNYTDPTKQINGKTYPIVNTTISGAKLAELAGKALGAEVTFTTLPPMGLPPMDEMVRATISPSHLGVLTQTQLLAHAEYSGLYTSTPVPNPDLVALGMEFSTVEEFLEIELKAKFRQ</sequence>
<evidence type="ECO:0000313" key="5">
    <source>
        <dbReference type="Proteomes" id="UP001218218"/>
    </source>
</evidence>
<keyword evidence="2" id="KW-0521">NADP</keyword>
<dbReference type="Proteomes" id="UP001218218">
    <property type="component" value="Unassembled WGS sequence"/>
</dbReference>
<feature type="domain" description="NmrA-like" evidence="3">
    <location>
        <begin position="4"/>
        <end position="312"/>
    </location>
</feature>
<dbReference type="SUPFAM" id="SSF51735">
    <property type="entry name" value="NAD(P)-binding Rossmann-fold domains"/>
    <property type="match status" value="1"/>
</dbReference>
<proteinExistence type="inferred from homology"/>
<comment type="similarity">
    <text evidence="1">Belongs to the NmrA-type oxidoreductase family.</text>
</comment>
<dbReference type="Gene3D" id="3.40.50.720">
    <property type="entry name" value="NAD(P)-binding Rossmann-like Domain"/>
    <property type="match status" value="1"/>
</dbReference>